<dbReference type="FunCoup" id="A0A7R8YQA0">
    <property type="interactions" value="760"/>
</dbReference>
<dbReference type="OMA" id="CIDDLLY"/>
<accession>A0A7R8YQA0</accession>
<reference evidence="2 3" key="1">
    <citation type="submission" date="2020-11" db="EMBL/GenBank/DDBJ databases">
        <authorList>
            <person name="Wallbank WR R."/>
            <person name="Pardo Diaz C."/>
            <person name="Kozak K."/>
            <person name="Martin S."/>
            <person name="Jiggins C."/>
            <person name="Moest M."/>
            <person name="Warren A I."/>
            <person name="Generalovic N T."/>
            <person name="Byers J.R.P. K."/>
            <person name="Montejo-Kovacevich G."/>
            <person name="Yen C E."/>
        </authorList>
    </citation>
    <scope>NUCLEOTIDE SEQUENCE [LARGE SCALE GENOMIC DNA]</scope>
</reference>
<sequence length="386" mass="44921">MSFGSNLRMFANKASLCCNVNKVTLELFSRCSTVAFLQYDKDPGPSFSNPDVQKLLKSMTRVQLEKVYKKRSVSDNTVEYKFMTSEQLEKQFRKAAERAEKLIQMPPIVKVKEDSQKVISRDPALTNFSNTKFVIADITYGVNSSDRKILVRQTDGTLEYAPLSIRKRINQIYFPHPGRKIRLPRMFEPEHLNRCLANFQYEFILDRACVQFDPYEKEYHEITTKVYNHINESKRFDDLRSTRHFGPMAFYFAWHQIIDDLLYDMIKQDYLKNGAELVALYYQLNGIDYDKSIHEKLETLVQPQSTIQSVLKPKASDDMHEEIKNAIGKSAEDFTADDISFEFIETFVKTKALKKVQLELALQALRETNDEKKKLYHGLKKAHGIS</sequence>
<keyword evidence="1" id="KW-0175">Coiled coil</keyword>
<dbReference type="InterPro" id="IPR019374">
    <property type="entry name" value="Ribosomal_mS22"/>
</dbReference>
<dbReference type="OrthoDB" id="10052321at2759"/>
<dbReference type="InParanoid" id="A0A7R8YQA0"/>
<dbReference type="PANTHER" id="PTHR13071">
    <property type="entry name" value="MITOCHONDRIAL 28S RIBOSOMAL PROTEIN S22"/>
    <property type="match status" value="1"/>
</dbReference>
<dbReference type="GO" id="GO:0005763">
    <property type="term" value="C:mitochondrial small ribosomal subunit"/>
    <property type="evidence" value="ECO:0007669"/>
    <property type="project" value="TreeGrafter"/>
</dbReference>
<feature type="coiled-coil region" evidence="1">
    <location>
        <begin position="355"/>
        <end position="382"/>
    </location>
</feature>
<keyword evidence="3" id="KW-1185">Reference proteome</keyword>
<dbReference type="GO" id="GO:0003735">
    <property type="term" value="F:structural constituent of ribosome"/>
    <property type="evidence" value="ECO:0007669"/>
    <property type="project" value="TreeGrafter"/>
</dbReference>
<gene>
    <name evidence="2" type="ORF">HERILL_LOCUS1464</name>
</gene>
<name>A0A7R8YQA0_HERIL</name>
<evidence type="ECO:0008006" key="4">
    <source>
        <dbReference type="Google" id="ProtNLM"/>
    </source>
</evidence>
<dbReference type="Proteomes" id="UP000594454">
    <property type="component" value="Chromosome 1"/>
</dbReference>
<dbReference type="Pfam" id="PF10245">
    <property type="entry name" value="MRP-S22"/>
    <property type="match status" value="1"/>
</dbReference>
<protein>
    <recommendedName>
        <fullName evidence="4">28S ribosomal protein S22, mitochondrial</fullName>
    </recommendedName>
</protein>
<proteinExistence type="predicted"/>
<evidence type="ECO:0000256" key="1">
    <source>
        <dbReference type="SAM" id="Coils"/>
    </source>
</evidence>
<dbReference type="PANTHER" id="PTHR13071:SF4">
    <property type="entry name" value="SMALL RIBOSOMAL SUBUNIT PROTEIN MS22"/>
    <property type="match status" value="1"/>
</dbReference>
<evidence type="ECO:0000313" key="2">
    <source>
        <dbReference type="EMBL" id="CAD7078179.1"/>
    </source>
</evidence>
<organism evidence="2 3">
    <name type="scientific">Hermetia illucens</name>
    <name type="common">Black soldier fly</name>
    <dbReference type="NCBI Taxonomy" id="343691"/>
    <lineage>
        <taxon>Eukaryota</taxon>
        <taxon>Metazoa</taxon>
        <taxon>Ecdysozoa</taxon>
        <taxon>Arthropoda</taxon>
        <taxon>Hexapoda</taxon>
        <taxon>Insecta</taxon>
        <taxon>Pterygota</taxon>
        <taxon>Neoptera</taxon>
        <taxon>Endopterygota</taxon>
        <taxon>Diptera</taxon>
        <taxon>Brachycera</taxon>
        <taxon>Stratiomyomorpha</taxon>
        <taxon>Stratiomyidae</taxon>
        <taxon>Hermetiinae</taxon>
        <taxon>Hermetia</taxon>
    </lineage>
</organism>
<evidence type="ECO:0000313" key="3">
    <source>
        <dbReference type="Proteomes" id="UP000594454"/>
    </source>
</evidence>
<dbReference type="EMBL" id="LR899009">
    <property type="protein sequence ID" value="CAD7078179.1"/>
    <property type="molecule type" value="Genomic_DNA"/>
</dbReference>
<dbReference type="AlphaFoldDB" id="A0A7R8YQA0"/>